<gene>
    <name evidence="8" type="ORF">Pmi06nite_61880</name>
</gene>
<dbReference type="AlphaFoldDB" id="A0A8J3TVA0"/>
<feature type="transmembrane region" description="Helical" evidence="7">
    <location>
        <begin position="46"/>
        <end position="68"/>
    </location>
</feature>
<evidence type="ECO:0000256" key="2">
    <source>
        <dbReference type="ARBA" id="ARBA00006679"/>
    </source>
</evidence>
<dbReference type="PANTHER" id="PTHR33452:SF1">
    <property type="entry name" value="INNER MEMBRANE PROTEIN YPHA-RELATED"/>
    <property type="match status" value="1"/>
</dbReference>
<organism evidence="8 9">
    <name type="scientific">Planotetraspora mira</name>
    <dbReference type="NCBI Taxonomy" id="58121"/>
    <lineage>
        <taxon>Bacteria</taxon>
        <taxon>Bacillati</taxon>
        <taxon>Actinomycetota</taxon>
        <taxon>Actinomycetes</taxon>
        <taxon>Streptosporangiales</taxon>
        <taxon>Streptosporangiaceae</taxon>
        <taxon>Planotetraspora</taxon>
    </lineage>
</organism>
<protein>
    <recommendedName>
        <fullName evidence="10">DoxX family protein</fullName>
    </recommendedName>
</protein>
<feature type="transmembrane region" description="Helical" evidence="7">
    <location>
        <begin position="7"/>
        <end position="26"/>
    </location>
</feature>
<dbReference type="InterPro" id="IPR032808">
    <property type="entry name" value="DoxX"/>
</dbReference>
<reference evidence="8 9" key="1">
    <citation type="submission" date="2021-01" db="EMBL/GenBank/DDBJ databases">
        <title>Whole genome shotgun sequence of Planotetraspora mira NBRC 15435.</title>
        <authorList>
            <person name="Komaki H."/>
            <person name="Tamura T."/>
        </authorList>
    </citation>
    <scope>NUCLEOTIDE SEQUENCE [LARGE SCALE GENOMIC DNA]</scope>
    <source>
        <strain evidence="8 9">NBRC 15435</strain>
    </source>
</reference>
<comment type="subcellular location">
    <subcellularLocation>
        <location evidence="1">Cell membrane</location>
        <topology evidence="1">Multi-pass membrane protein</topology>
    </subcellularLocation>
</comment>
<evidence type="ECO:0000256" key="4">
    <source>
        <dbReference type="ARBA" id="ARBA00022692"/>
    </source>
</evidence>
<evidence type="ECO:0000313" key="9">
    <source>
        <dbReference type="Proteomes" id="UP000650628"/>
    </source>
</evidence>
<feature type="transmembrane region" description="Helical" evidence="7">
    <location>
        <begin position="106"/>
        <end position="131"/>
    </location>
</feature>
<dbReference type="GO" id="GO:0005886">
    <property type="term" value="C:plasma membrane"/>
    <property type="evidence" value="ECO:0007669"/>
    <property type="project" value="UniProtKB-SubCell"/>
</dbReference>
<comment type="similarity">
    <text evidence="2">Belongs to the DoxX family.</text>
</comment>
<dbReference type="PANTHER" id="PTHR33452">
    <property type="entry name" value="OXIDOREDUCTASE CATD-RELATED"/>
    <property type="match status" value="1"/>
</dbReference>
<keyword evidence="4 7" id="KW-0812">Transmembrane</keyword>
<evidence type="ECO:0000256" key="1">
    <source>
        <dbReference type="ARBA" id="ARBA00004651"/>
    </source>
</evidence>
<evidence type="ECO:0000256" key="6">
    <source>
        <dbReference type="ARBA" id="ARBA00023136"/>
    </source>
</evidence>
<dbReference type="RefSeq" id="WP_203956619.1">
    <property type="nucleotide sequence ID" value="NZ_BOOO01000036.1"/>
</dbReference>
<evidence type="ECO:0000256" key="7">
    <source>
        <dbReference type="SAM" id="Phobius"/>
    </source>
</evidence>
<keyword evidence="5 7" id="KW-1133">Transmembrane helix</keyword>
<keyword evidence="6 7" id="KW-0472">Membrane</keyword>
<keyword evidence="3" id="KW-1003">Cell membrane</keyword>
<keyword evidence="9" id="KW-1185">Reference proteome</keyword>
<dbReference type="Proteomes" id="UP000650628">
    <property type="component" value="Unassembled WGS sequence"/>
</dbReference>
<dbReference type="EMBL" id="BOOO01000036">
    <property type="protein sequence ID" value="GII32746.1"/>
    <property type="molecule type" value="Genomic_DNA"/>
</dbReference>
<comment type="caution">
    <text evidence="8">The sequence shown here is derived from an EMBL/GenBank/DDBJ whole genome shotgun (WGS) entry which is preliminary data.</text>
</comment>
<sequence length="147" mass="15079">MFDRARGVATLAGRVIIGVIFVFHGWMKVADMGLARTAQMFEDVGIPLAGIAGPGVAVLELVGGTALILGAALPLFAMLLAMDMIGAIVFVHGSHGLGSENGGYEYVLALAGACLLIAFSGGGALAVDGLWRRRALLGGRSREETPA</sequence>
<name>A0A8J3TVA0_9ACTN</name>
<feature type="transmembrane region" description="Helical" evidence="7">
    <location>
        <begin position="75"/>
        <end position="94"/>
    </location>
</feature>
<dbReference type="Pfam" id="PF07681">
    <property type="entry name" value="DoxX"/>
    <property type="match status" value="1"/>
</dbReference>
<evidence type="ECO:0000256" key="5">
    <source>
        <dbReference type="ARBA" id="ARBA00022989"/>
    </source>
</evidence>
<dbReference type="InterPro" id="IPR051907">
    <property type="entry name" value="DoxX-like_oxidoreductase"/>
</dbReference>
<evidence type="ECO:0000256" key="3">
    <source>
        <dbReference type="ARBA" id="ARBA00022475"/>
    </source>
</evidence>
<evidence type="ECO:0000313" key="8">
    <source>
        <dbReference type="EMBL" id="GII32746.1"/>
    </source>
</evidence>
<accession>A0A8J3TVA0</accession>
<proteinExistence type="inferred from homology"/>
<evidence type="ECO:0008006" key="10">
    <source>
        <dbReference type="Google" id="ProtNLM"/>
    </source>
</evidence>